<dbReference type="AlphaFoldDB" id="A0A8X6HK96"/>
<dbReference type="Proteomes" id="UP000887116">
    <property type="component" value="Unassembled WGS sequence"/>
</dbReference>
<organism evidence="1 2">
    <name type="scientific">Trichonephila clavata</name>
    <name type="common">Joro spider</name>
    <name type="synonym">Nephila clavata</name>
    <dbReference type="NCBI Taxonomy" id="2740835"/>
    <lineage>
        <taxon>Eukaryota</taxon>
        <taxon>Metazoa</taxon>
        <taxon>Ecdysozoa</taxon>
        <taxon>Arthropoda</taxon>
        <taxon>Chelicerata</taxon>
        <taxon>Arachnida</taxon>
        <taxon>Araneae</taxon>
        <taxon>Araneomorphae</taxon>
        <taxon>Entelegynae</taxon>
        <taxon>Araneoidea</taxon>
        <taxon>Nephilidae</taxon>
        <taxon>Trichonephila</taxon>
    </lineage>
</organism>
<gene>
    <name evidence="1" type="ORF">TNCT_189441</name>
</gene>
<keyword evidence="2" id="KW-1185">Reference proteome</keyword>
<sequence length="94" mass="11279">MKDYPRSQLMNKEELNIYSNNYSSEFQNEEPILDINDVSSISKVFRIPAWIRKFIKNMKLKKEDRIKTSLPAEEIEEAEEIWFKQKILVLRSIV</sequence>
<comment type="caution">
    <text evidence="1">The sequence shown here is derived from an EMBL/GenBank/DDBJ whole genome shotgun (WGS) entry which is preliminary data.</text>
</comment>
<evidence type="ECO:0000313" key="2">
    <source>
        <dbReference type="Proteomes" id="UP000887116"/>
    </source>
</evidence>
<proteinExistence type="predicted"/>
<name>A0A8X6HK96_TRICU</name>
<protein>
    <submittedName>
        <fullName evidence="1">Uncharacterized protein</fullName>
    </submittedName>
</protein>
<dbReference type="EMBL" id="BMAO01008477">
    <property type="protein sequence ID" value="GFR23780.1"/>
    <property type="molecule type" value="Genomic_DNA"/>
</dbReference>
<evidence type="ECO:0000313" key="1">
    <source>
        <dbReference type="EMBL" id="GFR23780.1"/>
    </source>
</evidence>
<reference evidence="1" key="1">
    <citation type="submission" date="2020-07" db="EMBL/GenBank/DDBJ databases">
        <title>Multicomponent nature underlies the extraordinary mechanical properties of spider dragline silk.</title>
        <authorList>
            <person name="Kono N."/>
            <person name="Nakamura H."/>
            <person name="Mori M."/>
            <person name="Yoshida Y."/>
            <person name="Ohtoshi R."/>
            <person name="Malay A.D."/>
            <person name="Moran D.A.P."/>
            <person name="Tomita M."/>
            <person name="Numata K."/>
            <person name="Arakawa K."/>
        </authorList>
    </citation>
    <scope>NUCLEOTIDE SEQUENCE</scope>
</reference>
<accession>A0A8X6HK96</accession>